<dbReference type="EMBL" id="CAJFDH010000001">
    <property type="protein sequence ID" value="CAD5207797.1"/>
    <property type="molecule type" value="Genomic_DNA"/>
</dbReference>
<dbReference type="FunFam" id="1.20.58.390:FF:000082">
    <property type="entry name" value="Glutamate-gated ChLoride channel"/>
    <property type="match status" value="1"/>
</dbReference>
<dbReference type="PANTHER" id="PTHR18945">
    <property type="entry name" value="NEUROTRANSMITTER GATED ION CHANNEL"/>
    <property type="match status" value="1"/>
</dbReference>
<evidence type="ECO:0000256" key="2">
    <source>
        <dbReference type="ARBA" id="ARBA00004236"/>
    </source>
</evidence>
<accession>A0A811JWV5</accession>
<dbReference type="GO" id="GO:0004888">
    <property type="term" value="F:transmembrane signaling receptor activity"/>
    <property type="evidence" value="ECO:0007669"/>
    <property type="project" value="InterPro"/>
</dbReference>
<keyword evidence="15" id="KW-1185">Reference proteome</keyword>
<evidence type="ECO:0000256" key="4">
    <source>
        <dbReference type="ARBA" id="ARBA00022475"/>
    </source>
</evidence>
<sequence>MKPIWRTVNKVIAFLKSPSRSFVLLLFIVNILSFVDATVAKNKKLGCKRTAFNRRTTNYLAWKEQMTACELLENYDPAVRPFGTVPHMEKNGPVVVATGINIRSISAVNVRNMEYVVQFRFQQRWYDERLRFDQRHEFRNLELINFAQDQQPWIPDTFFQNERNGWYHMLDQENRFVKVRKDGLVTYDRRLTLTLSCDMNLIRYPMDTQECFIDFASYAYTTKDIIYDWSEIGITLSSTANGALPNFEIVKVKNATCDSVTNTGTYSCLRVQLTLKRVFSFFLLQLYIPSAMLVAVSWVSYWIDWKSTAARVPLAIVTLLTMITTSHAINSNLPPVSYAKSIDIWIGGCVVFIFASLIEYSFVNYLGILDENKQMHKVTMNKTRLSNVVDSNIQNVAPQKKKLFGVNAKRSILRKRRKIQLNMHYGDSDSDIELRRMDGPTSRDILNNNEPDWTMHDIGDLVYQGQRKRVELIRWCSLLSERGRAERIDIIARVLFPSAFVMFNIVYWSVYLGEDPNFPSDPNFEMSTVTQV</sequence>
<dbReference type="SUPFAM" id="SSF63712">
    <property type="entry name" value="Nicotinic receptor ligand binding domain-like"/>
    <property type="match status" value="1"/>
</dbReference>
<dbReference type="InterPro" id="IPR006202">
    <property type="entry name" value="Neur_chan_lig-bd"/>
</dbReference>
<protein>
    <submittedName>
        <fullName evidence="14">Uncharacterized protein</fullName>
    </submittedName>
</protein>
<evidence type="ECO:0000256" key="11">
    <source>
        <dbReference type="RuleBase" id="RU000687"/>
    </source>
</evidence>
<dbReference type="InterPro" id="IPR018000">
    <property type="entry name" value="Neurotransmitter_ion_chnl_CS"/>
</dbReference>
<comment type="similarity">
    <text evidence="11">Belongs to the ligand-gated ion channel (TC 1.A.9) family.</text>
</comment>
<keyword evidence="6" id="KW-0732">Signal</keyword>
<dbReference type="Gene3D" id="2.70.170.10">
    <property type="entry name" value="Neurotransmitter-gated ion-channel ligand-binding domain"/>
    <property type="match status" value="1"/>
</dbReference>
<dbReference type="AlphaFoldDB" id="A0A811JWV5"/>
<dbReference type="PROSITE" id="PS00236">
    <property type="entry name" value="NEUROTR_ION_CHANNEL"/>
    <property type="match status" value="1"/>
</dbReference>
<feature type="domain" description="Neurotransmitter-gated ion-channel transmembrane" evidence="13">
    <location>
        <begin position="286"/>
        <end position="508"/>
    </location>
</feature>
<dbReference type="Pfam" id="PF02931">
    <property type="entry name" value="Neur_chan_LBD"/>
    <property type="match status" value="1"/>
</dbReference>
<dbReference type="InterPro" id="IPR036734">
    <property type="entry name" value="Neur_chan_lig-bd_sf"/>
</dbReference>
<dbReference type="NCBIfam" id="TIGR00860">
    <property type="entry name" value="LIC"/>
    <property type="match status" value="1"/>
</dbReference>
<evidence type="ECO:0000256" key="1">
    <source>
        <dbReference type="ARBA" id="ARBA00004141"/>
    </source>
</evidence>
<dbReference type="GO" id="GO:0005886">
    <property type="term" value="C:plasma membrane"/>
    <property type="evidence" value="ECO:0007669"/>
    <property type="project" value="UniProtKB-SubCell"/>
</dbReference>
<dbReference type="InterPro" id="IPR036719">
    <property type="entry name" value="Neuro-gated_channel_TM_sf"/>
</dbReference>
<evidence type="ECO:0000256" key="10">
    <source>
        <dbReference type="ARBA" id="ARBA00023303"/>
    </source>
</evidence>
<dbReference type="InterPro" id="IPR044721">
    <property type="entry name" value="GluCl_TM"/>
</dbReference>
<keyword evidence="7 11" id="KW-1133">Transmembrane helix</keyword>
<dbReference type="CDD" id="cd19062">
    <property type="entry name" value="LGIC_TM_GluCl"/>
    <property type="match status" value="1"/>
</dbReference>
<evidence type="ECO:0000259" key="12">
    <source>
        <dbReference type="Pfam" id="PF02931"/>
    </source>
</evidence>
<feature type="transmembrane region" description="Helical" evidence="11">
    <location>
        <begin position="490"/>
        <end position="510"/>
    </location>
</feature>
<feature type="transmembrane region" description="Helical" evidence="11">
    <location>
        <begin position="278"/>
        <end position="303"/>
    </location>
</feature>
<name>A0A811JWV5_9BILA</name>
<keyword evidence="9 11" id="KW-0472">Membrane</keyword>
<keyword evidence="4" id="KW-1003">Cell membrane</keyword>
<evidence type="ECO:0000256" key="8">
    <source>
        <dbReference type="ARBA" id="ARBA00023065"/>
    </source>
</evidence>
<gene>
    <name evidence="14" type="ORF">BOKJ2_LOCUS2377</name>
</gene>
<dbReference type="PRINTS" id="PR00252">
    <property type="entry name" value="NRIONCHANNEL"/>
</dbReference>
<evidence type="ECO:0000256" key="5">
    <source>
        <dbReference type="ARBA" id="ARBA00022692"/>
    </source>
</evidence>
<feature type="transmembrane region" description="Helical" evidence="11">
    <location>
        <begin position="344"/>
        <end position="367"/>
    </location>
</feature>
<proteinExistence type="inferred from homology"/>
<dbReference type="EMBL" id="CAJFCW020000001">
    <property type="protein sequence ID" value="CAG9086645.1"/>
    <property type="molecule type" value="Genomic_DNA"/>
</dbReference>
<evidence type="ECO:0000259" key="13">
    <source>
        <dbReference type="Pfam" id="PF02932"/>
    </source>
</evidence>
<evidence type="ECO:0000313" key="14">
    <source>
        <dbReference type="EMBL" id="CAD5207797.1"/>
    </source>
</evidence>
<dbReference type="Proteomes" id="UP000783686">
    <property type="component" value="Unassembled WGS sequence"/>
</dbReference>
<dbReference type="SUPFAM" id="SSF90112">
    <property type="entry name" value="Neurotransmitter-gated ion-channel transmembrane pore"/>
    <property type="match status" value="1"/>
</dbReference>
<dbReference type="CDD" id="cd18993">
    <property type="entry name" value="LGIC_ECD_GluCl"/>
    <property type="match status" value="1"/>
</dbReference>
<dbReference type="Proteomes" id="UP000614601">
    <property type="component" value="Unassembled WGS sequence"/>
</dbReference>
<evidence type="ECO:0000256" key="9">
    <source>
        <dbReference type="ARBA" id="ARBA00023136"/>
    </source>
</evidence>
<dbReference type="InterPro" id="IPR038050">
    <property type="entry name" value="Neuro_actylchol_rec"/>
</dbReference>
<organism evidence="14 15">
    <name type="scientific">Bursaphelenchus okinawaensis</name>
    <dbReference type="NCBI Taxonomy" id="465554"/>
    <lineage>
        <taxon>Eukaryota</taxon>
        <taxon>Metazoa</taxon>
        <taxon>Ecdysozoa</taxon>
        <taxon>Nematoda</taxon>
        <taxon>Chromadorea</taxon>
        <taxon>Rhabditida</taxon>
        <taxon>Tylenchina</taxon>
        <taxon>Tylenchomorpha</taxon>
        <taxon>Aphelenchoidea</taxon>
        <taxon>Aphelenchoididae</taxon>
        <taxon>Bursaphelenchus</taxon>
    </lineage>
</organism>
<comment type="caution">
    <text evidence="14">The sequence shown here is derived from an EMBL/GenBank/DDBJ whole genome shotgun (WGS) entry which is preliminary data.</text>
</comment>
<keyword evidence="8 11" id="KW-0406">Ion transport</keyword>
<dbReference type="Pfam" id="PF02932">
    <property type="entry name" value="Neur_chan_memb"/>
    <property type="match status" value="1"/>
</dbReference>
<evidence type="ECO:0000256" key="3">
    <source>
        <dbReference type="ARBA" id="ARBA00022448"/>
    </source>
</evidence>
<keyword evidence="10 11" id="KW-0407">Ion channel</keyword>
<keyword evidence="5 11" id="KW-0812">Transmembrane</keyword>
<evidence type="ECO:0000256" key="6">
    <source>
        <dbReference type="ARBA" id="ARBA00022729"/>
    </source>
</evidence>
<dbReference type="GO" id="GO:0005230">
    <property type="term" value="F:extracellular ligand-gated monoatomic ion channel activity"/>
    <property type="evidence" value="ECO:0007669"/>
    <property type="project" value="InterPro"/>
</dbReference>
<dbReference type="Gene3D" id="1.20.58.390">
    <property type="entry name" value="Neurotransmitter-gated ion-channel transmembrane domain"/>
    <property type="match status" value="1"/>
</dbReference>
<dbReference type="InterPro" id="IPR006201">
    <property type="entry name" value="Neur_channel"/>
</dbReference>
<dbReference type="InterPro" id="IPR006028">
    <property type="entry name" value="GABAA/Glycine_rcpt"/>
</dbReference>
<evidence type="ECO:0000313" key="15">
    <source>
        <dbReference type="Proteomes" id="UP000614601"/>
    </source>
</evidence>
<feature type="domain" description="Neurotransmitter-gated ion-channel ligand-binding" evidence="12">
    <location>
        <begin position="70"/>
        <end position="277"/>
    </location>
</feature>
<dbReference type="OrthoDB" id="442503at2759"/>
<comment type="subcellular location">
    <subcellularLocation>
        <location evidence="2">Cell membrane</location>
    </subcellularLocation>
    <subcellularLocation>
        <location evidence="1">Membrane</location>
        <topology evidence="1">Multi-pass membrane protein</topology>
    </subcellularLocation>
</comment>
<evidence type="ECO:0000256" key="7">
    <source>
        <dbReference type="ARBA" id="ARBA00022989"/>
    </source>
</evidence>
<dbReference type="PRINTS" id="PR00253">
    <property type="entry name" value="GABAARECEPTR"/>
</dbReference>
<dbReference type="InterPro" id="IPR006029">
    <property type="entry name" value="Neurotrans-gated_channel_TM"/>
</dbReference>
<feature type="transmembrane region" description="Helical" evidence="11">
    <location>
        <begin position="310"/>
        <end position="329"/>
    </location>
</feature>
<reference evidence="14" key="1">
    <citation type="submission" date="2020-09" db="EMBL/GenBank/DDBJ databases">
        <authorList>
            <person name="Kikuchi T."/>
        </authorList>
    </citation>
    <scope>NUCLEOTIDE SEQUENCE</scope>
    <source>
        <strain evidence="14">SH1</strain>
    </source>
</reference>
<keyword evidence="3 11" id="KW-0813">Transport</keyword>